<protein>
    <recommendedName>
        <fullName evidence="3">Cyclase</fullName>
    </recommendedName>
</protein>
<sequence>MTCTIVDTERVLAPAVYPMEDNMTEVDAPAMRELLGENAPSNWGKWGPDDELGALNYLDAAEVLRGVQHVKSGETFTLQIHMGRAESPGDPLWPGREGIKRQNVLDESSWDGDGAPAFPGGLHYADDTALVFLQGSTQYDALGHVWYDGKLWNGYDARSTVGGMDKASVLPIAEKGIVGRGVLIDMARHRGKPYLDKGETFDHRDLEEAATAQGVTIEPHDILIIRTGWLKYWYELNNPEQFYDGFCEPGLTYSPELVEWFQDKEIPNLVTDTIANEVTYDPQSGVALPLHCALMRNLGVTLTEIAWLDDLADACAADGRWSFLYTAAPLKIVNGTGAPVNPIVIR</sequence>
<organism evidence="1 2">
    <name type="scientific">Rhodococcus pyridinivorans AK37</name>
    <dbReference type="NCBI Taxonomy" id="1114960"/>
    <lineage>
        <taxon>Bacteria</taxon>
        <taxon>Bacillati</taxon>
        <taxon>Actinomycetota</taxon>
        <taxon>Actinomycetes</taxon>
        <taxon>Mycobacteriales</taxon>
        <taxon>Nocardiaceae</taxon>
        <taxon>Rhodococcus</taxon>
    </lineage>
</organism>
<dbReference type="PANTHER" id="PTHR34861:SF10">
    <property type="entry name" value="CYCLASE"/>
    <property type="match status" value="1"/>
</dbReference>
<dbReference type="GO" id="GO:0004061">
    <property type="term" value="F:arylformamidase activity"/>
    <property type="evidence" value="ECO:0007669"/>
    <property type="project" value="InterPro"/>
</dbReference>
<dbReference type="Pfam" id="PF04199">
    <property type="entry name" value="Cyclase"/>
    <property type="match status" value="1"/>
</dbReference>
<accession>H0JR73</accession>
<evidence type="ECO:0000313" key="2">
    <source>
        <dbReference type="Proteomes" id="UP000005064"/>
    </source>
</evidence>
<reference evidence="1 2" key="1">
    <citation type="submission" date="2011-12" db="EMBL/GenBank/DDBJ databases">
        <authorList>
            <person name="Kriszt B."/>
            <person name="Tancsics A."/>
            <person name="Cserhati M."/>
            <person name="Toth A."/>
            <person name="Nagy I."/>
            <person name="Horvath B."/>
            <person name="Tamura T."/>
            <person name="Kukolya J."/>
            <person name="Szoboszlay S."/>
        </authorList>
    </citation>
    <scope>NUCLEOTIDE SEQUENCE [LARGE SCALE GENOMIC DNA]</scope>
    <source>
        <strain evidence="1 2">AK37</strain>
    </source>
</reference>
<dbReference type="AlphaFoldDB" id="H0JR73"/>
<dbReference type="PATRIC" id="fig|1114960.4.peg.2201"/>
<evidence type="ECO:0008006" key="3">
    <source>
        <dbReference type="Google" id="ProtNLM"/>
    </source>
</evidence>
<name>H0JR73_9NOCA</name>
<dbReference type="GO" id="GO:0019441">
    <property type="term" value="P:L-tryptophan catabolic process to kynurenine"/>
    <property type="evidence" value="ECO:0007669"/>
    <property type="project" value="InterPro"/>
</dbReference>
<evidence type="ECO:0000313" key="1">
    <source>
        <dbReference type="EMBL" id="EHK83856.1"/>
    </source>
</evidence>
<proteinExistence type="predicted"/>
<comment type="caution">
    <text evidence="1">The sequence shown here is derived from an EMBL/GenBank/DDBJ whole genome shotgun (WGS) entry which is preliminary data.</text>
</comment>
<dbReference type="Proteomes" id="UP000005064">
    <property type="component" value="Unassembled WGS sequence"/>
</dbReference>
<dbReference type="SUPFAM" id="SSF102198">
    <property type="entry name" value="Putative cyclase"/>
    <property type="match status" value="1"/>
</dbReference>
<gene>
    <name evidence="1" type="ORF">AK37_10796</name>
</gene>
<dbReference type="PANTHER" id="PTHR34861">
    <property type="match status" value="1"/>
</dbReference>
<dbReference type="InterPro" id="IPR007325">
    <property type="entry name" value="KFase/CYL"/>
</dbReference>
<dbReference type="EMBL" id="AHBW01000038">
    <property type="protein sequence ID" value="EHK83856.1"/>
    <property type="molecule type" value="Genomic_DNA"/>
</dbReference>
<dbReference type="Gene3D" id="3.50.30.50">
    <property type="entry name" value="Putative cyclase"/>
    <property type="match status" value="1"/>
</dbReference>
<dbReference type="InterPro" id="IPR037175">
    <property type="entry name" value="KFase_sf"/>
</dbReference>